<proteinExistence type="inferred from homology"/>
<dbReference type="CDD" id="cd11614">
    <property type="entry name" value="SAF_CpaB_FlgA_like"/>
    <property type="match status" value="1"/>
</dbReference>
<keyword evidence="1" id="KW-1005">Bacterial flagellum biogenesis</keyword>
<comment type="subcellular location">
    <subcellularLocation>
        <location evidence="1">Periplasm</location>
    </subcellularLocation>
</comment>
<dbReference type="InterPro" id="IPR017585">
    <property type="entry name" value="SAF_FlgA"/>
</dbReference>
<dbReference type="PANTHER" id="PTHR36307:SF1">
    <property type="entry name" value="FLAGELLA BASAL BODY P-RING FORMATION PROTEIN FLGA"/>
    <property type="match status" value="1"/>
</dbReference>
<reference evidence="3 4" key="1">
    <citation type="submission" date="2019-08" db="EMBL/GenBank/DDBJ databases">
        <title>Highly reduced genomes of protist endosymbionts show evolutionary convergence.</title>
        <authorList>
            <person name="George E."/>
            <person name="Husnik F."/>
            <person name="Tashyreva D."/>
            <person name="Prokopchuk G."/>
            <person name="Horak A."/>
            <person name="Kwong W.K."/>
            <person name="Lukes J."/>
            <person name="Keeling P.J."/>
        </authorList>
    </citation>
    <scope>NUCLEOTIDE SEQUENCE [LARGE SCALE GENOMIC DNA]</scope>
    <source>
        <strain evidence="3">1621</strain>
    </source>
</reference>
<evidence type="ECO:0000313" key="3">
    <source>
        <dbReference type="EMBL" id="QEK39663.1"/>
    </source>
</evidence>
<dbReference type="Proteomes" id="UP000323844">
    <property type="component" value="Chromosome"/>
</dbReference>
<dbReference type="Gene3D" id="2.30.30.760">
    <property type="match status" value="1"/>
</dbReference>
<keyword evidence="4" id="KW-1185">Reference proteome</keyword>
<dbReference type="GO" id="GO:0044780">
    <property type="term" value="P:bacterial-type flagellum assembly"/>
    <property type="evidence" value="ECO:0007669"/>
    <property type="project" value="InterPro"/>
</dbReference>
<dbReference type="EMBL" id="CP043312">
    <property type="protein sequence ID" value="QEK39663.1"/>
    <property type="molecule type" value="Genomic_DNA"/>
</dbReference>
<evidence type="ECO:0000259" key="2">
    <source>
        <dbReference type="Pfam" id="PF13144"/>
    </source>
</evidence>
<comment type="function">
    <text evidence="1">Involved in the assembly process of the P-ring formation. It may associate with FlgF on the rod constituting a structure essential for the P-ring assembly or may act as a modulator protein for the P-ring assembly.</text>
</comment>
<evidence type="ECO:0000256" key="1">
    <source>
        <dbReference type="RuleBase" id="RU362063"/>
    </source>
</evidence>
<gene>
    <name evidence="3" type="primary">flgA</name>
    <name evidence="3" type="ORF">FZC37_01810</name>
</gene>
<dbReference type="OrthoDB" id="5295020at2"/>
<evidence type="ECO:0000313" key="4">
    <source>
        <dbReference type="Proteomes" id="UP000323844"/>
    </source>
</evidence>
<dbReference type="GO" id="GO:0042597">
    <property type="term" value="C:periplasmic space"/>
    <property type="evidence" value="ECO:0007669"/>
    <property type="project" value="UniProtKB-SubCell"/>
</dbReference>
<dbReference type="NCBIfam" id="TIGR03170">
    <property type="entry name" value="flgA_cterm"/>
    <property type="match status" value="1"/>
</dbReference>
<keyword evidence="1" id="KW-0574">Periplasm</keyword>
<dbReference type="Pfam" id="PF13144">
    <property type="entry name" value="ChapFlgA"/>
    <property type="match status" value="1"/>
</dbReference>
<comment type="similarity">
    <text evidence="1">Belongs to the FlgA family.</text>
</comment>
<organism evidence="3 4">
    <name type="scientific">Candidatus Sneabacter namystus</name>
    <dbReference type="NCBI Taxonomy" id="2601646"/>
    <lineage>
        <taxon>Bacteria</taxon>
        <taxon>Pseudomonadati</taxon>
        <taxon>Pseudomonadota</taxon>
        <taxon>Alphaproteobacteria</taxon>
        <taxon>Rickettsiales</taxon>
        <taxon>Rickettsiaceae</taxon>
        <taxon>Rickettsieae</taxon>
        <taxon>Candidatus Sneabacter</taxon>
    </lineage>
</organism>
<keyword evidence="3" id="KW-0969">Cilium</keyword>
<dbReference type="AlphaFoldDB" id="A0A5C0UJH2"/>
<protein>
    <recommendedName>
        <fullName evidence="1">Flagella basal body P-ring formation protein FlgA</fullName>
    </recommendedName>
</protein>
<dbReference type="KEGG" id="snay:FZC37_01810"/>
<feature type="domain" description="Flagella basal body P-ring formation protein FlgA SAF" evidence="2">
    <location>
        <begin position="124"/>
        <end position="239"/>
    </location>
</feature>
<dbReference type="InterPro" id="IPR039246">
    <property type="entry name" value="Flagellar_FlgA"/>
</dbReference>
<keyword evidence="3" id="KW-0282">Flagellum</keyword>
<dbReference type="PANTHER" id="PTHR36307">
    <property type="entry name" value="FLAGELLA BASAL BODY P-RING FORMATION PROTEIN FLGA"/>
    <property type="match status" value="1"/>
</dbReference>
<keyword evidence="3" id="KW-0966">Cell projection</keyword>
<sequence length="240" mass="26691">MLLSINLLYTRKMIHFIKVILFCNLFLQVGIASASNSITKNIQHKITELIDDSVTGKAIVKFDKPDLLDEIEKFSQEIETISLSYIDKRNSTFEVLIKTKEKDTISVCGTYQKSVSLPTLRFSVPAGHIIQAQDLKRIFVPHSHTLFQKFVKHENDVIGMQTSKNIQSGVPISKLCVTNPILIKAGDQVSIVYAKNSVHIKTLGKALASGALNDMVKVQNISSKKIIIAKVINSDTVLIN</sequence>
<accession>A0A5C0UJH2</accession>
<name>A0A5C0UJH2_9RICK</name>